<proteinExistence type="predicted"/>
<protein>
    <submittedName>
        <fullName evidence="3">Uncharacterized protein</fullName>
    </submittedName>
</protein>
<gene>
    <name evidence="3" type="ORF">EYF80_047491</name>
</gene>
<evidence type="ECO:0000313" key="3">
    <source>
        <dbReference type="EMBL" id="TNN42350.1"/>
    </source>
</evidence>
<dbReference type="EMBL" id="SRLO01001043">
    <property type="protein sequence ID" value="TNN42350.1"/>
    <property type="molecule type" value="Genomic_DNA"/>
</dbReference>
<evidence type="ECO:0000256" key="2">
    <source>
        <dbReference type="SAM" id="MobiDB-lite"/>
    </source>
</evidence>
<dbReference type="Proteomes" id="UP000314294">
    <property type="component" value="Unassembled WGS sequence"/>
</dbReference>
<sequence length="208" mass="22926">MSLRAKSHSDLSAAARPPADHGPFRSFSMSGRGGRWLPAEPAEEGKSPARAARRPVRAVRPLSAAGGSDGSFFQINHLQGELVRKRKECEDLRRENKHLSSEIHMERVVMRTESELTMRTLRSLNQELQAQAKEEGDAPVFVSSPEDTDSSSWRTAARVSVPHTGSDPGRFHELPAFGGGGGGERPDSTPPRRSRKVVDYFWIPTDSE</sequence>
<feature type="region of interest" description="Disordered" evidence="2">
    <location>
        <begin position="130"/>
        <end position="197"/>
    </location>
</feature>
<keyword evidence="1" id="KW-0175">Coiled coil</keyword>
<keyword evidence="4" id="KW-1185">Reference proteome</keyword>
<feature type="region of interest" description="Disordered" evidence="2">
    <location>
        <begin position="1"/>
        <end position="56"/>
    </location>
</feature>
<feature type="coiled-coil region" evidence="1">
    <location>
        <begin position="75"/>
        <end position="102"/>
    </location>
</feature>
<organism evidence="3 4">
    <name type="scientific">Liparis tanakae</name>
    <name type="common">Tanaka's snailfish</name>
    <dbReference type="NCBI Taxonomy" id="230148"/>
    <lineage>
        <taxon>Eukaryota</taxon>
        <taxon>Metazoa</taxon>
        <taxon>Chordata</taxon>
        <taxon>Craniata</taxon>
        <taxon>Vertebrata</taxon>
        <taxon>Euteleostomi</taxon>
        <taxon>Actinopterygii</taxon>
        <taxon>Neopterygii</taxon>
        <taxon>Teleostei</taxon>
        <taxon>Neoteleostei</taxon>
        <taxon>Acanthomorphata</taxon>
        <taxon>Eupercaria</taxon>
        <taxon>Perciformes</taxon>
        <taxon>Cottioidei</taxon>
        <taxon>Cottales</taxon>
        <taxon>Liparidae</taxon>
        <taxon>Liparis</taxon>
    </lineage>
</organism>
<dbReference type="OrthoDB" id="8945572at2759"/>
<name>A0A4Z2FNC4_9TELE</name>
<evidence type="ECO:0000256" key="1">
    <source>
        <dbReference type="SAM" id="Coils"/>
    </source>
</evidence>
<dbReference type="AlphaFoldDB" id="A0A4Z2FNC4"/>
<accession>A0A4Z2FNC4</accession>
<reference evidence="3 4" key="1">
    <citation type="submission" date="2019-03" db="EMBL/GenBank/DDBJ databases">
        <title>First draft genome of Liparis tanakae, snailfish: a comprehensive survey of snailfish specific genes.</title>
        <authorList>
            <person name="Kim W."/>
            <person name="Song I."/>
            <person name="Jeong J.-H."/>
            <person name="Kim D."/>
            <person name="Kim S."/>
            <person name="Ryu S."/>
            <person name="Song J.Y."/>
            <person name="Lee S.K."/>
        </authorList>
    </citation>
    <scope>NUCLEOTIDE SEQUENCE [LARGE SCALE GENOMIC DNA]</scope>
    <source>
        <tissue evidence="3">Muscle</tissue>
    </source>
</reference>
<comment type="caution">
    <text evidence="3">The sequence shown here is derived from an EMBL/GenBank/DDBJ whole genome shotgun (WGS) entry which is preliminary data.</text>
</comment>
<evidence type="ECO:0000313" key="4">
    <source>
        <dbReference type="Proteomes" id="UP000314294"/>
    </source>
</evidence>